<evidence type="ECO:0000256" key="1">
    <source>
        <dbReference type="ARBA" id="ARBA00010141"/>
    </source>
</evidence>
<dbReference type="InterPro" id="IPR022616">
    <property type="entry name" value="Glyco_hydro_4_C"/>
</dbReference>
<dbReference type="GO" id="GO:0016616">
    <property type="term" value="F:oxidoreductase activity, acting on the CH-OH group of donors, NAD or NADP as acceptor"/>
    <property type="evidence" value="ECO:0007669"/>
    <property type="project" value="InterPro"/>
</dbReference>
<dbReference type="Proteomes" id="UP000294682">
    <property type="component" value="Unassembled WGS sequence"/>
</dbReference>
<evidence type="ECO:0000256" key="8">
    <source>
        <dbReference type="PIRSR" id="PIRSR601088-2"/>
    </source>
</evidence>
<dbReference type="Gene3D" id="3.90.110.10">
    <property type="entry name" value="Lactate dehydrogenase/glycoside hydrolase, family 4, C-terminal"/>
    <property type="match status" value="1"/>
</dbReference>
<protein>
    <submittedName>
        <fullName evidence="13">Alpha-galactosidase</fullName>
    </submittedName>
</protein>
<dbReference type="RefSeq" id="WP_165873231.1">
    <property type="nucleotide sequence ID" value="NZ_SLUK01000013.1"/>
</dbReference>
<name>A0A9X8UH18_9FIRM</name>
<organism evidence="13 14">
    <name type="scientific">Harryflintia acetispora</name>
    <dbReference type="NCBI Taxonomy" id="1849041"/>
    <lineage>
        <taxon>Bacteria</taxon>
        <taxon>Bacillati</taxon>
        <taxon>Bacillota</taxon>
        <taxon>Clostridia</taxon>
        <taxon>Eubacteriales</taxon>
        <taxon>Oscillospiraceae</taxon>
        <taxon>Harryflintia</taxon>
    </lineage>
</organism>
<feature type="binding site" evidence="9">
    <location>
        <position position="170"/>
    </location>
    <ligand>
        <name>Mn(2+)</name>
        <dbReference type="ChEBI" id="CHEBI:29035"/>
    </ligand>
</feature>
<keyword evidence="9" id="KW-0170">Cobalt</keyword>
<dbReference type="Pfam" id="PF11975">
    <property type="entry name" value="Glyco_hydro_4C"/>
    <property type="match status" value="1"/>
</dbReference>
<gene>
    <name evidence="13" type="ORF">EDD78_11388</name>
</gene>
<dbReference type="SUPFAM" id="SSF51735">
    <property type="entry name" value="NAD(P)-binding Rossmann-fold domains"/>
    <property type="match status" value="1"/>
</dbReference>
<evidence type="ECO:0000256" key="2">
    <source>
        <dbReference type="ARBA" id="ARBA00011881"/>
    </source>
</evidence>
<reference evidence="13 14" key="1">
    <citation type="submission" date="2019-03" db="EMBL/GenBank/DDBJ databases">
        <title>Genomic Encyclopedia of Type Strains, Phase IV (KMG-IV): sequencing the most valuable type-strain genomes for metagenomic binning, comparative biology and taxonomic classification.</title>
        <authorList>
            <person name="Goeker M."/>
        </authorList>
    </citation>
    <scope>NUCLEOTIDE SEQUENCE [LARGE SCALE GENOMIC DNA]</scope>
    <source>
        <strain evidence="13 14">DSM 100433</strain>
    </source>
</reference>
<evidence type="ECO:0000256" key="7">
    <source>
        <dbReference type="ARBA" id="ARBA00023295"/>
    </source>
</evidence>
<evidence type="ECO:0000256" key="4">
    <source>
        <dbReference type="ARBA" id="ARBA00022801"/>
    </source>
</evidence>
<keyword evidence="3 9" id="KW-0479">Metal-binding</keyword>
<sequence length="458" mass="50516">MSERKKIVLIGAGSAVFTKGLIADFIQLDSGKWEIALCDINPPVLESITKLAKKMVQQRGADIVISSSTDRCDLLPGADMVVVTIAVGGRKAWEADVKIPRKYGIYQPVGDSIMPGGISRAQRMIPAMIAIAEDVKRLCPDAYFFSYSNPMTSIVTAVRRATGMKLVGLCHGVIYGENYLARMLGVDVSRISTVGVGLNHLTFLYDIRLDGKDVKPQLLEIIRKQKEEAAKAGGHKYNFFNPELTDKEIPNHLDNPFSWDLFERYGALPAVLDRHAVEFFPERFPEGNYYGSVFGVDAYPIDKVLERGENTYRSMFEQGEGDGQVAPEMFARSSGEHEQLVQMIRSLLNDERKMFSVNVPNDGAVDSLPKDAVLELPAAATGLGFLPVKVEGFSPELSGIIARRLAPVEPTVQAALTGDRKLWVEAMLLDGALSDWKVAEALVDDFIAEHGEYLPQYK</sequence>
<comment type="cofactor">
    <cofactor evidence="11">
        <name>NAD(+)</name>
        <dbReference type="ChEBI" id="CHEBI:57540"/>
    </cofactor>
    <text evidence="11">Binds 1 NAD(+) per subunit.</text>
</comment>
<keyword evidence="6 9" id="KW-0464">Manganese</keyword>
<dbReference type="SUPFAM" id="SSF56327">
    <property type="entry name" value="LDH C-terminal domain-like"/>
    <property type="match status" value="1"/>
</dbReference>
<keyword evidence="5 11" id="KW-0520">NAD</keyword>
<dbReference type="EMBL" id="SLUK01000013">
    <property type="protein sequence ID" value="TCL41614.1"/>
    <property type="molecule type" value="Genomic_DNA"/>
</dbReference>
<feature type="binding site" evidence="9">
    <location>
        <position position="200"/>
    </location>
    <ligand>
        <name>Mn(2+)</name>
        <dbReference type="ChEBI" id="CHEBI:29035"/>
    </ligand>
</feature>
<dbReference type="GO" id="GO:0005975">
    <property type="term" value="P:carbohydrate metabolic process"/>
    <property type="evidence" value="ECO:0007669"/>
    <property type="project" value="InterPro"/>
</dbReference>
<comment type="caution">
    <text evidence="13">The sequence shown here is derived from an EMBL/GenBank/DDBJ whole genome shotgun (WGS) entry which is preliminary data.</text>
</comment>
<evidence type="ECO:0000313" key="13">
    <source>
        <dbReference type="EMBL" id="TCL41614.1"/>
    </source>
</evidence>
<evidence type="ECO:0000256" key="9">
    <source>
        <dbReference type="PIRSR" id="PIRSR601088-3"/>
    </source>
</evidence>
<keyword evidence="14" id="KW-1185">Reference proteome</keyword>
<dbReference type="PANTHER" id="PTHR32092:SF6">
    <property type="entry name" value="ALPHA-GALACTOSIDASE"/>
    <property type="match status" value="1"/>
</dbReference>
<evidence type="ECO:0000313" key="14">
    <source>
        <dbReference type="Proteomes" id="UP000294682"/>
    </source>
</evidence>
<dbReference type="InterPro" id="IPR001088">
    <property type="entry name" value="Glyco_hydro_4"/>
</dbReference>
<feature type="binding site" evidence="8">
    <location>
        <position position="149"/>
    </location>
    <ligand>
        <name>substrate</name>
    </ligand>
</feature>
<feature type="site" description="Increases basicity of active site Tyr" evidence="10">
    <location>
        <position position="111"/>
    </location>
</feature>
<evidence type="ECO:0000256" key="5">
    <source>
        <dbReference type="ARBA" id="ARBA00023027"/>
    </source>
</evidence>
<proteinExistence type="inferred from homology"/>
<comment type="subunit">
    <text evidence="2">Homotetramer.</text>
</comment>
<dbReference type="GO" id="GO:0046872">
    <property type="term" value="F:metal ion binding"/>
    <property type="evidence" value="ECO:0007669"/>
    <property type="project" value="UniProtKB-KW"/>
</dbReference>
<evidence type="ECO:0000256" key="10">
    <source>
        <dbReference type="PIRSR" id="PIRSR601088-4"/>
    </source>
</evidence>
<comment type="similarity">
    <text evidence="1 11">Belongs to the glycosyl hydrolase 4 family.</text>
</comment>
<dbReference type="Gene3D" id="3.40.50.720">
    <property type="entry name" value="NAD(P)-binding Rossmann-like Domain"/>
    <property type="match status" value="1"/>
</dbReference>
<evidence type="ECO:0000259" key="12">
    <source>
        <dbReference type="Pfam" id="PF11975"/>
    </source>
</evidence>
<evidence type="ECO:0000256" key="6">
    <source>
        <dbReference type="ARBA" id="ARBA00023211"/>
    </source>
</evidence>
<dbReference type="PRINTS" id="PR00732">
    <property type="entry name" value="GLHYDRLASE4"/>
</dbReference>
<dbReference type="InterPro" id="IPR036291">
    <property type="entry name" value="NAD(P)-bd_dom_sf"/>
</dbReference>
<evidence type="ECO:0000256" key="11">
    <source>
        <dbReference type="RuleBase" id="RU361152"/>
    </source>
</evidence>
<evidence type="ECO:0000256" key="3">
    <source>
        <dbReference type="ARBA" id="ARBA00022723"/>
    </source>
</evidence>
<dbReference type="GO" id="GO:0004553">
    <property type="term" value="F:hydrolase activity, hydrolyzing O-glycosyl compounds"/>
    <property type="evidence" value="ECO:0007669"/>
    <property type="project" value="InterPro"/>
</dbReference>
<dbReference type="InterPro" id="IPR015955">
    <property type="entry name" value="Lactate_DH/Glyco_Ohase_4_C"/>
</dbReference>
<dbReference type="Pfam" id="PF02056">
    <property type="entry name" value="Glyco_hydro_4"/>
    <property type="match status" value="1"/>
</dbReference>
<keyword evidence="9" id="KW-0408">Iron</keyword>
<dbReference type="AlphaFoldDB" id="A0A9X8UH18"/>
<feature type="domain" description="Glycosyl hydrolase family 4 C-terminal" evidence="12">
    <location>
        <begin position="196"/>
        <end position="430"/>
    </location>
</feature>
<dbReference type="PANTHER" id="PTHR32092">
    <property type="entry name" value="6-PHOSPHO-BETA-GLUCOSIDASE-RELATED"/>
    <property type="match status" value="1"/>
</dbReference>
<keyword evidence="9" id="KW-0533">Nickel</keyword>
<keyword evidence="4 11" id="KW-0378">Hydrolase</keyword>
<keyword evidence="7 11" id="KW-0326">Glycosidase</keyword>
<accession>A0A9X8UH18</accession>